<dbReference type="AlphaFoldDB" id="A0AAV8Z3P0"/>
<name>A0AAV8Z3P0_9CUCU</name>
<dbReference type="Proteomes" id="UP001162156">
    <property type="component" value="Unassembled WGS sequence"/>
</dbReference>
<evidence type="ECO:0000313" key="1">
    <source>
        <dbReference type="EMBL" id="KAJ8958195.1"/>
    </source>
</evidence>
<proteinExistence type="predicted"/>
<accession>A0AAV8Z3P0</accession>
<comment type="caution">
    <text evidence="1">The sequence shown here is derived from an EMBL/GenBank/DDBJ whole genome shotgun (WGS) entry which is preliminary data.</text>
</comment>
<sequence>MESYYMKNVGITEGSQFLLKVGRDMPKFPANISAIGNDAIWVKKIGWRKSSHIYLVPGQRQGVYQKGEHLECVSTILKPT</sequence>
<dbReference type="EMBL" id="JANEYF010001747">
    <property type="protein sequence ID" value="KAJ8958195.1"/>
    <property type="molecule type" value="Genomic_DNA"/>
</dbReference>
<keyword evidence="2" id="KW-1185">Reference proteome</keyword>
<evidence type="ECO:0000313" key="2">
    <source>
        <dbReference type="Proteomes" id="UP001162156"/>
    </source>
</evidence>
<organism evidence="1 2">
    <name type="scientific">Rhamnusium bicolor</name>
    <dbReference type="NCBI Taxonomy" id="1586634"/>
    <lineage>
        <taxon>Eukaryota</taxon>
        <taxon>Metazoa</taxon>
        <taxon>Ecdysozoa</taxon>
        <taxon>Arthropoda</taxon>
        <taxon>Hexapoda</taxon>
        <taxon>Insecta</taxon>
        <taxon>Pterygota</taxon>
        <taxon>Neoptera</taxon>
        <taxon>Endopterygota</taxon>
        <taxon>Coleoptera</taxon>
        <taxon>Polyphaga</taxon>
        <taxon>Cucujiformia</taxon>
        <taxon>Chrysomeloidea</taxon>
        <taxon>Cerambycidae</taxon>
        <taxon>Lepturinae</taxon>
        <taxon>Rhagiini</taxon>
        <taxon>Rhamnusium</taxon>
    </lineage>
</organism>
<protein>
    <submittedName>
        <fullName evidence="1">Uncharacterized protein</fullName>
    </submittedName>
</protein>
<reference evidence="1" key="1">
    <citation type="journal article" date="2023" name="Insect Mol. Biol.">
        <title>Genome sequencing provides insights into the evolution of gene families encoding plant cell wall-degrading enzymes in longhorned beetles.</title>
        <authorList>
            <person name="Shin N.R."/>
            <person name="Okamura Y."/>
            <person name="Kirsch R."/>
            <person name="Pauchet Y."/>
        </authorList>
    </citation>
    <scope>NUCLEOTIDE SEQUENCE</scope>
    <source>
        <strain evidence="1">RBIC_L_NR</strain>
    </source>
</reference>
<gene>
    <name evidence="1" type="ORF">NQ314_006448</name>
</gene>